<dbReference type="AlphaFoldDB" id="A0A4S2KLV5"/>
<name>A0A4S2KLV5_9HYME</name>
<accession>A0A4S2KLV5</accession>
<evidence type="ECO:0000259" key="4">
    <source>
        <dbReference type="PROSITE" id="PS51465"/>
    </source>
</evidence>
<sequence>MWLAPFLPHTPTQSPRRAPYFTQFITVEREIASRRVATKLKERAFFLISEPCEKTYCAWGALCVVSEKGKGVCQCPAECPLTSAPVCGSDDVTYPNSCHLRQTSCQNKKNIRVKQQGACGEYLIYSRTAASTIRADLCNAR</sequence>
<dbReference type="InterPro" id="IPR002350">
    <property type="entry name" value="Kazal_dom"/>
</dbReference>
<evidence type="ECO:0000256" key="2">
    <source>
        <dbReference type="ARBA" id="ARBA00023157"/>
    </source>
</evidence>
<dbReference type="PANTHER" id="PTHR13866:SF14">
    <property type="entry name" value="BM-40"/>
    <property type="match status" value="1"/>
</dbReference>
<evidence type="ECO:0000313" key="6">
    <source>
        <dbReference type="Proteomes" id="UP000310200"/>
    </source>
</evidence>
<dbReference type="FunFam" id="3.30.60.30:FF:000040">
    <property type="entry name" value="Agrin, putative"/>
    <property type="match status" value="1"/>
</dbReference>
<keyword evidence="1" id="KW-0732">Signal</keyword>
<dbReference type="CDD" id="cd00104">
    <property type="entry name" value="KAZAL_FS"/>
    <property type="match status" value="1"/>
</dbReference>
<evidence type="ECO:0000256" key="3">
    <source>
        <dbReference type="ARBA" id="ARBA00023180"/>
    </source>
</evidence>
<keyword evidence="6" id="KW-1185">Reference proteome</keyword>
<comment type="caution">
    <text evidence="5">The sequence shown here is derived from an EMBL/GenBank/DDBJ whole genome shotgun (WGS) entry which is preliminary data.</text>
</comment>
<dbReference type="PANTHER" id="PTHR13866">
    <property type="entry name" value="SPARC OSTEONECTIN"/>
    <property type="match status" value="1"/>
</dbReference>
<dbReference type="InterPro" id="IPR036058">
    <property type="entry name" value="Kazal_dom_sf"/>
</dbReference>
<gene>
    <name evidence="5" type="ORF">DBV15_04238</name>
</gene>
<dbReference type="Proteomes" id="UP000310200">
    <property type="component" value="Unassembled WGS sequence"/>
</dbReference>
<proteinExistence type="predicted"/>
<keyword evidence="3" id="KW-0325">Glycoprotein</keyword>
<keyword evidence="2" id="KW-1015">Disulfide bond</keyword>
<dbReference type="Pfam" id="PF07648">
    <property type="entry name" value="Kazal_2"/>
    <property type="match status" value="1"/>
</dbReference>
<evidence type="ECO:0000313" key="5">
    <source>
        <dbReference type="EMBL" id="TGZ50460.1"/>
    </source>
</evidence>
<dbReference type="SMART" id="SM00280">
    <property type="entry name" value="KAZAL"/>
    <property type="match status" value="1"/>
</dbReference>
<organism evidence="5 6">
    <name type="scientific">Temnothorax longispinosus</name>
    <dbReference type="NCBI Taxonomy" id="300112"/>
    <lineage>
        <taxon>Eukaryota</taxon>
        <taxon>Metazoa</taxon>
        <taxon>Ecdysozoa</taxon>
        <taxon>Arthropoda</taxon>
        <taxon>Hexapoda</taxon>
        <taxon>Insecta</taxon>
        <taxon>Pterygota</taxon>
        <taxon>Neoptera</taxon>
        <taxon>Endopterygota</taxon>
        <taxon>Hymenoptera</taxon>
        <taxon>Apocrita</taxon>
        <taxon>Aculeata</taxon>
        <taxon>Formicoidea</taxon>
        <taxon>Formicidae</taxon>
        <taxon>Myrmicinae</taxon>
        <taxon>Temnothorax</taxon>
    </lineage>
</organism>
<dbReference type="GO" id="GO:0005615">
    <property type="term" value="C:extracellular space"/>
    <property type="evidence" value="ECO:0007669"/>
    <property type="project" value="TreeGrafter"/>
</dbReference>
<protein>
    <submittedName>
        <fullName evidence="5">Agrin</fullName>
    </submittedName>
</protein>
<dbReference type="PROSITE" id="PS51465">
    <property type="entry name" value="KAZAL_2"/>
    <property type="match status" value="1"/>
</dbReference>
<evidence type="ECO:0000256" key="1">
    <source>
        <dbReference type="ARBA" id="ARBA00022729"/>
    </source>
</evidence>
<dbReference type="STRING" id="300112.A0A4S2KLV5"/>
<dbReference type="Gene3D" id="3.30.60.30">
    <property type="match status" value="1"/>
</dbReference>
<dbReference type="SUPFAM" id="SSF100895">
    <property type="entry name" value="Kazal-type serine protease inhibitors"/>
    <property type="match status" value="1"/>
</dbReference>
<dbReference type="GO" id="GO:0050840">
    <property type="term" value="F:extracellular matrix binding"/>
    <property type="evidence" value="ECO:0007669"/>
    <property type="project" value="TreeGrafter"/>
</dbReference>
<feature type="domain" description="Kazal-like" evidence="4">
    <location>
        <begin position="67"/>
        <end position="121"/>
    </location>
</feature>
<dbReference type="GO" id="GO:0005518">
    <property type="term" value="F:collagen binding"/>
    <property type="evidence" value="ECO:0007669"/>
    <property type="project" value="TreeGrafter"/>
</dbReference>
<dbReference type="GO" id="GO:0005509">
    <property type="term" value="F:calcium ion binding"/>
    <property type="evidence" value="ECO:0007669"/>
    <property type="project" value="TreeGrafter"/>
</dbReference>
<reference evidence="5 6" key="1">
    <citation type="journal article" date="2019" name="Philos. Trans. R. Soc. Lond., B, Biol. Sci.">
        <title>Ant behaviour and brain gene expression of defending hosts depend on the ecological success of the intruding social parasite.</title>
        <authorList>
            <person name="Kaur R."/>
            <person name="Stoldt M."/>
            <person name="Jongepier E."/>
            <person name="Feldmeyer B."/>
            <person name="Menzel F."/>
            <person name="Bornberg-Bauer E."/>
            <person name="Foitzik S."/>
        </authorList>
    </citation>
    <scope>NUCLEOTIDE SEQUENCE [LARGE SCALE GENOMIC DNA]</scope>
    <source>
        <tissue evidence="5">Whole body</tissue>
    </source>
</reference>
<dbReference type="EMBL" id="QBLH01001969">
    <property type="protein sequence ID" value="TGZ50460.1"/>
    <property type="molecule type" value="Genomic_DNA"/>
</dbReference>